<evidence type="ECO:0000259" key="1">
    <source>
        <dbReference type="Pfam" id="PF10988"/>
    </source>
</evidence>
<evidence type="ECO:0000313" key="2">
    <source>
        <dbReference type="EMBL" id="MDG3585830.1"/>
    </source>
</evidence>
<dbReference type="Pfam" id="PF10988">
    <property type="entry name" value="DUF2807"/>
    <property type="match status" value="1"/>
</dbReference>
<dbReference type="Gene3D" id="2.160.20.120">
    <property type="match status" value="1"/>
</dbReference>
<reference evidence="2" key="1">
    <citation type="submission" date="2022-11" db="EMBL/GenBank/DDBJ databases">
        <title>High-quality draft genome sequence of Galbibacter sp. strain CMA-7.</title>
        <authorList>
            <person name="Wei L."/>
            <person name="Dong C."/>
            <person name="Shao Z."/>
        </authorList>
    </citation>
    <scope>NUCLEOTIDE SEQUENCE</scope>
    <source>
        <strain evidence="2">CMA-7</strain>
    </source>
</reference>
<dbReference type="RefSeq" id="WP_277898917.1">
    <property type="nucleotide sequence ID" value="NZ_JAPMUA010000002.1"/>
</dbReference>
<gene>
    <name evidence="2" type="ORF">OSR52_08100</name>
</gene>
<evidence type="ECO:0000313" key="3">
    <source>
        <dbReference type="Proteomes" id="UP001153642"/>
    </source>
</evidence>
<dbReference type="EMBL" id="JAPMUA010000002">
    <property type="protein sequence ID" value="MDG3585830.1"/>
    <property type="molecule type" value="Genomic_DNA"/>
</dbReference>
<feature type="domain" description="Putative auto-transporter adhesin head GIN" evidence="1">
    <location>
        <begin position="47"/>
        <end position="226"/>
    </location>
</feature>
<proteinExistence type="predicted"/>
<dbReference type="Proteomes" id="UP001153642">
    <property type="component" value="Unassembled WGS sequence"/>
</dbReference>
<dbReference type="PROSITE" id="PS51257">
    <property type="entry name" value="PROKAR_LIPOPROTEIN"/>
    <property type="match status" value="1"/>
</dbReference>
<dbReference type="InterPro" id="IPR021255">
    <property type="entry name" value="DUF2807"/>
</dbReference>
<sequence>MSTLIKVIVALVISIFLTSCNFDINFSGGIKGNGEVVTQNREATQTFTSVKATEGLDVFVTQGDQTSIKVEADENVIDLIGTEIRNGRLLIECKKQIGRATSKKVYVTLPTIESLESSSGALLSSAGTIKGDAIKLDASSGSDIKVELQVKNVSSHASSGAEIEVYGVTGHLEAHASSGSDIHADRLKARSVEANASSGADIDVNASEEIAIHKSSGGDVDYKGSPKVVSKVKID</sequence>
<organism evidence="2 3">
    <name type="scientific">Galbibacter pacificus</name>
    <dbReference type="NCBI Taxonomy" id="2996052"/>
    <lineage>
        <taxon>Bacteria</taxon>
        <taxon>Pseudomonadati</taxon>
        <taxon>Bacteroidota</taxon>
        <taxon>Flavobacteriia</taxon>
        <taxon>Flavobacteriales</taxon>
        <taxon>Flavobacteriaceae</taxon>
        <taxon>Galbibacter</taxon>
    </lineage>
</organism>
<comment type="caution">
    <text evidence="2">The sequence shown here is derived from an EMBL/GenBank/DDBJ whole genome shotgun (WGS) entry which is preliminary data.</text>
</comment>
<accession>A0ABT6FRE7</accession>
<name>A0ABT6FRE7_9FLAO</name>
<keyword evidence="3" id="KW-1185">Reference proteome</keyword>
<protein>
    <submittedName>
        <fullName evidence="2">DUF2807 domain-containing protein</fullName>
    </submittedName>
</protein>